<dbReference type="InterPro" id="IPR027839">
    <property type="entry name" value="DUF4432"/>
</dbReference>
<dbReference type="EMBL" id="JACJVO010000005">
    <property type="protein sequence ID" value="MBB6730089.1"/>
    <property type="molecule type" value="Genomic_DNA"/>
</dbReference>
<name>A0A7X0VTN4_9BACL</name>
<accession>A0A7X0VTN4</accession>
<sequence>MEPIGSEAIEERIAGVRAVRLENERIRAVILVGKGADVWELVYKPLNVDSLLKTESGLEILSGRDLHEEPLVHYADPYPGGWQDILPNRARFGDSEIGRSQEGEAACLPWDYEIRREEGEVSLICRVSLAGAPLSAVKTFRLAEGESVLSLEEEVANTGEEPVRFIWTHHPAFGSPLVDERARVNLPEGARVFADAPGALDNAAGDSPREALLPDGRRKDLHRIDSRRPDGESGYFPLAGFEQGEAGIDNPHLRLRLRLEWDRSTFPCLRYWSRNDEEIYTVALEPSTSRYSDIGDCIRHGECIALDPGERHSAWLRVRFESYS</sequence>
<dbReference type="Gene3D" id="2.70.98.10">
    <property type="match status" value="1"/>
</dbReference>
<reference evidence="1 2" key="1">
    <citation type="submission" date="2020-08" db="EMBL/GenBank/DDBJ databases">
        <title>Cohnella phylogeny.</title>
        <authorList>
            <person name="Dunlap C."/>
        </authorList>
    </citation>
    <scope>NUCLEOTIDE SEQUENCE [LARGE SCALE GENOMIC DNA]</scope>
    <source>
        <strain evidence="1 2">CBP 2801</strain>
    </source>
</reference>
<dbReference type="GO" id="GO:0030246">
    <property type="term" value="F:carbohydrate binding"/>
    <property type="evidence" value="ECO:0007669"/>
    <property type="project" value="InterPro"/>
</dbReference>
<organism evidence="1 2">
    <name type="scientific">Cohnella zeiphila</name>
    <dbReference type="NCBI Taxonomy" id="2761120"/>
    <lineage>
        <taxon>Bacteria</taxon>
        <taxon>Bacillati</taxon>
        <taxon>Bacillota</taxon>
        <taxon>Bacilli</taxon>
        <taxon>Bacillales</taxon>
        <taxon>Paenibacillaceae</taxon>
        <taxon>Cohnella</taxon>
    </lineage>
</organism>
<comment type="caution">
    <text evidence="1">The sequence shown here is derived from an EMBL/GenBank/DDBJ whole genome shotgun (WGS) entry which is preliminary data.</text>
</comment>
<dbReference type="AlphaFoldDB" id="A0A7X0VTN4"/>
<dbReference type="GO" id="GO:0003824">
    <property type="term" value="F:catalytic activity"/>
    <property type="evidence" value="ECO:0007669"/>
    <property type="project" value="InterPro"/>
</dbReference>
<evidence type="ECO:0000313" key="2">
    <source>
        <dbReference type="Proteomes" id="UP000564644"/>
    </source>
</evidence>
<dbReference type="InterPro" id="IPR011013">
    <property type="entry name" value="Gal_mutarotase_sf_dom"/>
</dbReference>
<evidence type="ECO:0000313" key="1">
    <source>
        <dbReference type="EMBL" id="MBB6730089.1"/>
    </source>
</evidence>
<dbReference type="InterPro" id="IPR014718">
    <property type="entry name" value="GH-type_carb-bd"/>
</dbReference>
<protein>
    <submittedName>
        <fullName evidence="1">DUF4432 family protein</fullName>
    </submittedName>
</protein>
<dbReference type="Proteomes" id="UP000564644">
    <property type="component" value="Unassembled WGS sequence"/>
</dbReference>
<keyword evidence="2" id="KW-1185">Reference proteome</keyword>
<gene>
    <name evidence="1" type="ORF">H7C18_04190</name>
</gene>
<proteinExistence type="predicted"/>
<dbReference type="GO" id="GO:0005975">
    <property type="term" value="P:carbohydrate metabolic process"/>
    <property type="evidence" value="ECO:0007669"/>
    <property type="project" value="InterPro"/>
</dbReference>
<dbReference type="Pfam" id="PF14486">
    <property type="entry name" value="DUF4432"/>
    <property type="match status" value="1"/>
</dbReference>
<dbReference type="RefSeq" id="WP_185127760.1">
    <property type="nucleotide sequence ID" value="NZ_JACJVO010000005.1"/>
</dbReference>
<dbReference type="SUPFAM" id="SSF74650">
    <property type="entry name" value="Galactose mutarotase-like"/>
    <property type="match status" value="1"/>
</dbReference>